<organism evidence="2 3">
    <name type="scientific">Candidatus Sungbacteria bacterium RIFCSPLOWO2_01_FULL_59_16</name>
    <dbReference type="NCBI Taxonomy" id="1802280"/>
    <lineage>
        <taxon>Bacteria</taxon>
        <taxon>Candidatus Sungiibacteriota</taxon>
    </lineage>
</organism>
<evidence type="ECO:0000313" key="2">
    <source>
        <dbReference type="EMBL" id="OHA09160.1"/>
    </source>
</evidence>
<sequence>MRETRQEREDEMSSTTGYIGGVGQVRITLELTPQQAETGGDILATTILTTERNPVPIEGHTIVFYLGASEVASEQTNVDGRASYAFTNLSFGTHAVSVQTAGVHVTQRHTFTKTAEKIKVPANLKVYAHPEGPAAEYFISVELFGEDKVPTKRWPLEIKDTEHPDAAQRVRVEHTGDDGAHRFMVATNRSRAIFISVVGTPLDYTLRLAGPTRREFQQPPDVPEPTADDLRGSWREITKRAWQRGSADLRKQREEQKKGGAGNESSLV</sequence>
<protein>
    <submittedName>
        <fullName evidence="2">Uncharacterized protein</fullName>
    </submittedName>
</protein>
<dbReference type="AlphaFoldDB" id="A0A1G2LC35"/>
<reference evidence="2 3" key="1">
    <citation type="journal article" date="2016" name="Nat. Commun.">
        <title>Thousands of microbial genomes shed light on interconnected biogeochemical processes in an aquifer system.</title>
        <authorList>
            <person name="Anantharaman K."/>
            <person name="Brown C.T."/>
            <person name="Hug L.A."/>
            <person name="Sharon I."/>
            <person name="Castelle C.J."/>
            <person name="Probst A.J."/>
            <person name="Thomas B.C."/>
            <person name="Singh A."/>
            <person name="Wilkins M.J."/>
            <person name="Karaoz U."/>
            <person name="Brodie E.L."/>
            <person name="Williams K.H."/>
            <person name="Hubbard S.S."/>
            <person name="Banfield J.F."/>
        </authorList>
    </citation>
    <scope>NUCLEOTIDE SEQUENCE [LARGE SCALE GENOMIC DNA]</scope>
</reference>
<gene>
    <name evidence="2" type="ORF">A3B37_01300</name>
</gene>
<evidence type="ECO:0000313" key="3">
    <source>
        <dbReference type="Proteomes" id="UP000176705"/>
    </source>
</evidence>
<feature type="compositionally biased region" description="Basic and acidic residues" evidence="1">
    <location>
        <begin position="247"/>
        <end position="258"/>
    </location>
</feature>
<dbReference type="Proteomes" id="UP000176705">
    <property type="component" value="Unassembled WGS sequence"/>
</dbReference>
<accession>A0A1G2LC35</accession>
<evidence type="ECO:0000256" key="1">
    <source>
        <dbReference type="SAM" id="MobiDB-lite"/>
    </source>
</evidence>
<feature type="region of interest" description="Disordered" evidence="1">
    <location>
        <begin position="211"/>
        <end position="268"/>
    </location>
</feature>
<dbReference type="SUPFAM" id="SSF49373">
    <property type="entry name" value="Invasin/intimin cell-adhesion fragments"/>
    <property type="match status" value="1"/>
</dbReference>
<feature type="compositionally biased region" description="Basic and acidic residues" evidence="1">
    <location>
        <begin position="228"/>
        <end position="239"/>
    </location>
</feature>
<dbReference type="EMBL" id="MHQS01000006">
    <property type="protein sequence ID" value="OHA09160.1"/>
    <property type="molecule type" value="Genomic_DNA"/>
</dbReference>
<comment type="caution">
    <text evidence="2">The sequence shown here is derived from an EMBL/GenBank/DDBJ whole genome shotgun (WGS) entry which is preliminary data.</text>
</comment>
<proteinExistence type="predicted"/>
<dbReference type="STRING" id="1802280.A3B37_01300"/>
<dbReference type="InterPro" id="IPR008964">
    <property type="entry name" value="Invasin/intimin_cell_adhesion"/>
</dbReference>
<name>A0A1G2LC35_9BACT</name>